<sequence>MEIQMKKVGRLCKEYADLINLKDNAEIVLMEVMEAIKQLNTTIEPGNNQAHDKAAAKQIVAQGVTAIQVSGMCIDECMRLVQSHKGHEGDRNSPSPGQLMDANAQYWSNLSNKATCHSHSCRALELQLKMAEEKVNILLHEESSAEVLLEAAQEVHSIHFQLVQNTCLHEAGLIPEQQMRFSADTGGNINNLSRNYGVNLIPEDRGVAGARIEEVILEKDEGQTEEFDEGAPHPEEQQDWEDQPEKDDQQYHCDDDDDDEYKMRLIDKEVVHVNAVIKASCCNDHHRVYGIGVQEVKTDLRVSEVVQTGGKEQLVYDY</sequence>
<organism evidence="2 3">
    <name type="scientific">Sphaerobolus stellatus (strain SS14)</name>
    <dbReference type="NCBI Taxonomy" id="990650"/>
    <lineage>
        <taxon>Eukaryota</taxon>
        <taxon>Fungi</taxon>
        <taxon>Dikarya</taxon>
        <taxon>Basidiomycota</taxon>
        <taxon>Agaricomycotina</taxon>
        <taxon>Agaricomycetes</taxon>
        <taxon>Phallomycetidae</taxon>
        <taxon>Geastrales</taxon>
        <taxon>Sphaerobolaceae</taxon>
        <taxon>Sphaerobolus</taxon>
    </lineage>
</organism>
<dbReference type="HOGENOM" id="CLU_874849_0_0_1"/>
<feature type="region of interest" description="Disordered" evidence="1">
    <location>
        <begin position="219"/>
        <end position="257"/>
    </location>
</feature>
<dbReference type="Proteomes" id="UP000054279">
    <property type="component" value="Unassembled WGS sequence"/>
</dbReference>
<name>A0A0C9VQS6_SPHS4</name>
<protein>
    <submittedName>
        <fullName evidence="2">Uncharacterized protein</fullName>
    </submittedName>
</protein>
<evidence type="ECO:0000313" key="3">
    <source>
        <dbReference type="Proteomes" id="UP000054279"/>
    </source>
</evidence>
<accession>A0A0C9VQS6</accession>
<dbReference type="EMBL" id="KN837116">
    <property type="protein sequence ID" value="KIJ44692.1"/>
    <property type="molecule type" value="Genomic_DNA"/>
</dbReference>
<keyword evidence="3" id="KW-1185">Reference proteome</keyword>
<proteinExistence type="predicted"/>
<evidence type="ECO:0000256" key="1">
    <source>
        <dbReference type="SAM" id="MobiDB-lite"/>
    </source>
</evidence>
<reference evidence="2 3" key="1">
    <citation type="submission" date="2014-06" db="EMBL/GenBank/DDBJ databases">
        <title>Evolutionary Origins and Diversification of the Mycorrhizal Mutualists.</title>
        <authorList>
            <consortium name="DOE Joint Genome Institute"/>
            <consortium name="Mycorrhizal Genomics Consortium"/>
            <person name="Kohler A."/>
            <person name="Kuo A."/>
            <person name="Nagy L.G."/>
            <person name="Floudas D."/>
            <person name="Copeland A."/>
            <person name="Barry K.W."/>
            <person name="Cichocki N."/>
            <person name="Veneault-Fourrey C."/>
            <person name="LaButti K."/>
            <person name="Lindquist E.A."/>
            <person name="Lipzen A."/>
            <person name="Lundell T."/>
            <person name="Morin E."/>
            <person name="Murat C."/>
            <person name="Riley R."/>
            <person name="Ohm R."/>
            <person name="Sun H."/>
            <person name="Tunlid A."/>
            <person name="Henrissat B."/>
            <person name="Grigoriev I.V."/>
            <person name="Hibbett D.S."/>
            <person name="Martin F."/>
        </authorList>
    </citation>
    <scope>NUCLEOTIDE SEQUENCE [LARGE SCALE GENOMIC DNA]</scope>
    <source>
        <strain evidence="2 3">SS14</strain>
    </source>
</reference>
<evidence type="ECO:0000313" key="2">
    <source>
        <dbReference type="EMBL" id="KIJ44692.1"/>
    </source>
</evidence>
<gene>
    <name evidence="2" type="ORF">M422DRAFT_251998</name>
</gene>
<dbReference type="AlphaFoldDB" id="A0A0C9VQS6"/>